<dbReference type="Pfam" id="PF01083">
    <property type="entry name" value="Cutinase"/>
    <property type="match status" value="1"/>
</dbReference>
<dbReference type="PROSITE" id="PS00155">
    <property type="entry name" value="CUTINASE_1"/>
    <property type="match status" value="1"/>
</dbReference>
<dbReference type="EC" id="3.1.1.-" evidence="8"/>
<gene>
    <name evidence="9" type="ordered locus">MAV_1682</name>
</gene>
<evidence type="ECO:0000256" key="3">
    <source>
        <dbReference type="ARBA" id="ARBA00022487"/>
    </source>
</evidence>
<protein>
    <recommendedName>
        <fullName evidence="8">Cutinase</fullName>
        <ecNumber evidence="8">3.1.1.-</ecNumber>
    </recommendedName>
</protein>
<dbReference type="KEGG" id="mav:MAV_1682"/>
<dbReference type="Proteomes" id="UP000001574">
    <property type="component" value="Chromosome"/>
</dbReference>
<feature type="signal peptide" evidence="8">
    <location>
        <begin position="1"/>
        <end position="22"/>
    </location>
</feature>
<dbReference type="HOGENOM" id="CLU_040058_3_0_11"/>
<dbReference type="Gene3D" id="3.40.50.1820">
    <property type="entry name" value="alpha/beta hydrolase"/>
    <property type="match status" value="1"/>
</dbReference>
<proteinExistence type="inferred from homology"/>
<name>A0A0H2ZZ59_MYCA1</name>
<dbReference type="InterPro" id="IPR029058">
    <property type="entry name" value="AB_hydrolase_fold"/>
</dbReference>
<dbReference type="GO" id="GO:0052689">
    <property type="term" value="F:carboxylic ester hydrolase activity"/>
    <property type="evidence" value="ECO:0007669"/>
    <property type="project" value="UniProtKB-KW"/>
</dbReference>
<reference evidence="9 10" key="1">
    <citation type="submission" date="2006-10" db="EMBL/GenBank/DDBJ databases">
        <authorList>
            <person name="Fleischmann R.D."/>
            <person name="Dodson R.J."/>
            <person name="Haft D.H."/>
            <person name="Merkel J.S."/>
            <person name="Nelson W.C."/>
            <person name="Fraser C.M."/>
        </authorList>
    </citation>
    <scope>NUCLEOTIDE SEQUENCE [LARGE SCALE GENOMIC DNA]</scope>
    <source>
        <strain evidence="9 10">104</strain>
    </source>
</reference>
<feature type="chain" id="PRO_5005118533" description="Cutinase" evidence="8">
    <location>
        <begin position="23"/>
        <end position="219"/>
    </location>
</feature>
<dbReference type="PANTHER" id="PTHR33630">
    <property type="entry name" value="CUTINASE RV1984C-RELATED-RELATED"/>
    <property type="match status" value="1"/>
</dbReference>
<comment type="subcellular location">
    <subcellularLocation>
        <location evidence="1 8">Secreted</location>
    </subcellularLocation>
</comment>
<organism evidence="9 10">
    <name type="scientific">Mycobacterium avium (strain 104)</name>
    <dbReference type="NCBI Taxonomy" id="243243"/>
    <lineage>
        <taxon>Bacteria</taxon>
        <taxon>Bacillati</taxon>
        <taxon>Actinomycetota</taxon>
        <taxon>Actinomycetes</taxon>
        <taxon>Mycobacteriales</taxon>
        <taxon>Mycobacteriaceae</taxon>
        <taxon>Mycobacterium</taxon>
        <taxon>Mycobacterium avium complex (MAC)</taxon>
    </lineage>
</organism>
<keyword evidence="5 8" id="KW-0732">Signal</keyword>
<dbReference type="InterPro" id="IPR000675">
    <property type="entry name" value="Cutinase/axe"/>
</dbReference>
<keyword evidence="4 8" id="KW-0964">Secreted</keyword>
<evidence type="ECO:0000256" key="5">
    <source>
        <dbReference type="ARBA" id="ARBA00022729"/>
    </source>
</evidence>
<dbReference type="SMART" id="SM01110">
    <property type="entry name" value="Cutinase"/>
    <property type="match status" value="1"/>
</dbReference>
<keyword evidence="6 8" id="KW-0378">Hydrolase</keyword>
<dbReference type="SUPFAM" id="SSF53474">
    <property type="entry name" value="alpha/beta-Hydrolases"/>
    <property type="match status" value="1"/>
</dbReference>
<dbReference type="InterPro" id="IPR043580">
    <property type="entry name" value="CUTINASE_1"/>
</dbReference>
<evidence type="ECO:0000256" key="1">
    <source>
        <dbReference type="ARBA" id="ARBA00004613"/>
    </source>
</evidence>
<evidence type="ECO:0000256" key="2">
    <source>
        <dbReference type="ARBA" id="ARBA00007534"/>
    </source>
</evidence>
<keyword evidence="7" id="KW-1015">Disulfide bond</keyword>
<dbReference type="EMBL" id="CP000479">
    <property type="protein sequence ID" value="ABK67007.1"/>
    <property type="molecule type" value="Genomic_DNA"/>
</dbReference>
<comment type="similarity">
    <text evidence="2 8">Belongs to the cutinase family.</text>
</comment>
<evidence type="ECO:0000256" key="4">
    <source>
        <dbReference type="ARBA" id="ARBA00022525"/>
    </source>
</evidence>
<evidence type="ECO:0000256" key="7">
    <source>
        <dbReference type="ARBA" id="ARBA00023157"/>
    </source>
</evidence>
<accession>A0A0H2ZZ59</accession>
<keyword evidence="3 8" id="KW-0719">Serine esterase</keyword>
<sequence>MLGAGAMTAGATLLGAPLPASAAPCPDIEVTFARGTAEPPGVGGVGQAFVEALRSQAGARSLGVYPVNYPADDDFAASASAGAGDASAHVQSMVADCPNTKLVLGGYSQGAMVIDLITIAQAPVAGLIPQTLNADQAEHVSALALFGNPSDRYLGAPVSVVSPWYGAKAIDLCAPGDPVCTPGGPLALPSHDEMVSPAHLSYRQSGMPAQAATFVAAHL</sequence>
<evidence type="ECO:0000256" key="6">
    <source>
        <dbReference type="ARBA" id="ARBA00022801"/>
    </source>
</evidence>
<dbReference type="GO" id="GO:0005576">
    <property type="term" value="C:extracellular region"/>
    <property type="evidence" value="ECO:0007669"/>
    <property type="project" value="UniProtKB-SubCell"/>
</dbReference>
<dbReference type="AlphaFoldDB" id="A0A0H2ZZ59"/>
<evidence type="ECO:0000313" key="10">
    <source>
        <dbReference type="Proteomes" id="UP000001574"/>
    </source>
</evidence>
<evidence type="ECO:0000256" key="8">
    <source>
        <dbReference type="RuleBase" id="RU361263"/>
    </source>
</evidence>
<evidence type="ECO:0000313" key="9">
    <source>
        <dbReference type="EMBL" id="ABK67007.1"/>
    </source>
</evidence>
<comment type="function">
    <text evidence="8">Catalyzes the hydrolysis of complex carboxylic polyesters found in the cell wall of plants. Degrades cutin, a macromolecule that forms the structure of the plant cuticle.</text>
</comment>
<dbReference type="PANTHER" id="PTHR33630:SF9">
    <property type="entry name" value="CUTINASE 4"/>
    <property type="match status" value="1"/>
</dbReference>